<keyword evidence="4" id="KW-0732">Signal</keyword>
<dbReference type="Proteomes" id="UP000751190">
    <property type="component" value="Unassembled WGS sequence"/>
</dbReference>
<evidence type="ECO:0000256" key="1">
    <source>
        <dbReference type="ARBA" id="ARBA00009670"/>
    </source>
</evidence>
<dbReference type="CDD" id="cd05121">
    <property type="entry name" value="ABC1_ADCK3-like"/>
    <property type="match status" value="1"/>
</dbReference>
<dbReference type="OrthoDB" id="427480at2759"/>
<organism evidence="6 7">
    <name type="scientific">Diacronema lutheri</name>
    <name type="common">Unicellular marine alga</name>
    <name type="synonym">Monochrysis lutheri</name>
    <dbReference type="NCBI Taxonomy" id="2081491"/>
    <lineage>
        <taxon>Eukaryota</taxon>
        <taxon>Haptista</taxon>
        <taxon>Haptophyta</taxon>
        <taxon>Pavlovophyceae</taxon>
        <taxon>Pavlovales</taxon>
        <taxon>Pavlovaceae</taxon>
        <taxon>Diacronema</taxon>
    </lineage>
</organism>
<evidence type="ECO:0000313" key="7">
    <source>
        <dbReference type="Proteomes" id="UP000751190"/>
    </source>
</evidence>
<protein>
    <recommendedName>
        <fullName evidence="5">ABC1 atypical kinase-like domain-containing protein</fullName>
    </recommendedName>
</protein>
<dbReference type="InterPro" id="IPR050154">
    <property type="entry name" value="UbiB_kinase"/>
</dbReference>
<evidence type="ECO:0000313" key="6">
    <source>
        <dbReference type="EMBL" id="KAG8465321.1"/>
    </source>
</evidence>
<keyword evidence="3" id="KW-0472">Membrane</keyword>
<accession>A0A8J6CBQ2</accession>
<dbReference type="EMBL" id="JAGTXO010000010">
    <property type="protein sequence ID" value="KAG8465321.1"/>
    <property type="molecule type" value="Genomic_DNA"/>
</dbReference>
<dbReference type="SUPFAM" id="SSF56112">
    <property type="entry name" value="Protein kinase-like (PK-like)"/>
    <property type="match status" value="1"/>
</dbReference>
<dbReference type="PANTHER" id="PTHR10566">
    <property type="entry name" value="CHAPERONE-ACTIVITY OF BC1 COMPLEX CABC1 -RELATED"/>
    <property type="match status" value="1"/>
</dbReference>
<feature type="signal peptide" evidence="4">
    <location>
        <begin position="1"/>
        <end position="23"/>
    </location>
</feature>
<dbReference type="OMA" id="VMFDQLF"/>
<feature type="region of interest" description="Disordered" evidence="2">
    <location>
        <begin position="54"/>
        <end position="77"/>
    </location>
</feature>
<comment type="caution">
    <text evidence="6">The sequence shown here is derived from an EMBL/GenBank/DDBJ whole genome shotgun (WGS) entry which is preliminary data.</text>
</comment>
<feature type="transmembrane region" description="Helical" evidence="3">
    <location>
        <begin position="650"/>
        <end position="669"/>
    </location>
</feature>
<proteinExistence type="inferred from homology"/>
<dbReference type="PANTHER" id="PTHR10566:SF113">
    <property type="entry name" value="PROTEIN ACTIVITY OF BC1 COMPLEX KINASE 7, CHLOROPLASTIC"/>
    <property type="match status" value="1"/>
</dbReference>
<dbReference type="AlphaFoldDB" id="A0A8J6CBQ2"/>
<feature type="domain" description="ABC1 atypical kinase-like" evidence="5">
    <location>
        <begin position="191"/>
        <end position="440"/>
    </location>
</feature>
<gene>
    <name evidence="6" type="ORF">KFE25_002628</name>
</gene>
<dbReference type="InterPro" id="IPR011009">
    <property type="entry name" value="Kinase-like_dom_sf"/>
</dbReference>
<name>A0A8J6CBQ2_DIALT</name>
<sequence>MRGRVVWRVAAVLLAARAAPATGWSHARAVCHRRPAAQPRTPSRVLSAGLAPRAESLGDDVDPKGSALRSAAPGNPSELSWESAVARFGLLPKALLKQRQRDDWIGRRLAGMPGVLMIRRTSQIWGFISAVVVKRALSSTLPGTPDDERRLARECKEGLLALGPTFIKLGQLLSTRVDVMPPAFIDELSTLQDQCPPFALEQVLSILDAELGPGAFAHVDPKPLAAASLGQVHLATTREGERVCVKVQRPGLEELFRVDLKNLQLLSEVAMQLDRTPDRVLRDWREIFAQNARILFEEVDYTLEAGNAERFAANFAAVPWLRVPKIYRAYSTARVLTMEYVPGVKVTALARIDELGLDRPQLATFMAEAYLLQLLRFGCFHADPHAGNVAVEPMPGGPAGAGRLILYDYGMMGTLSPQLKAGLVKGFFAVYEKDAPSLAQALYDAQLIGADTDRLSVELISRYFIETFSKRFAMDRQSAPADRAERERMRVAAMQSIGQELAAIGGSKPFRYPESFPFILRAFTALEGIGKTLDPKYDVYRIARRYIPELVDLKDGNVMLTAVKGVQKRLGLRGEDLSGLVLFPRKITQLKTFADRVESGELKLRVRALEVERALFRAALLQRATAYAAFACLLLNAGLFGSYAAGRRVFWLLEAFGGGAIYCAVRAALCLLKLRQVLRDEASRYFNSYIG</sequence>
<evidence type="ECO:0000256" key="4">
    <source>
        <dbReference type="SAM" id="SignalP"/>
    </source>
</evidence>
<dbReference type="InterPro" id="IPR004147">
    <property type="entry name" value="ABC1_dom"/>
</dbReference>
<evidence type="ECO:0000256" key="2">
    <source>
        <dbReference type="SAM" id="MobiDB-lite"/>
    </source>
</evidence>
<keyword evidence="7" id="KW-1185">Reference proteome</keyword>
<evidence type="ECO:0000256" key="3">
    <source>
        <dbReference type="SAM" id="Phobius"/>
    </source>
</evidence>
<feature type="transmembrane region" description="Helical" evidence="3">
    <location>
        <begin position="624"/>
        <end position="643"/>
    </location>
</feature>
<comment type="similarity">
    <text evidence="1">Belongs to the protein kinase superfamily. ADCK protein kinase family.</text>
</comment>
<reference evidence="6" key="1">
    <citation type="submission" date="2021-05" db="EMBL/GenBank/DDBJ databases">
        <title>The genome of the haptophyte Pavlova lutheri (Diacronema luteri, Pavlovales) - a model for lipid biosynthesis in eukaryotic algae.</title>
        <authorList>
            <person name="Hulatt C.J."/>
            <person name="Posewitz M.C."/>
        </authorList>
    </citation>
    <scope>NUCLEOTIDE SEQUENCE</scope>
    <source>
        <strain evidence="6">NIVA-4/92</strain>
    </source>
</reference>
<feature type="chain" id="PRO_5035245303" description="ABC1 atypical kinase-like domain-containing protein" evidence="4">
    <location>
        <begin position="24"/>
        <end position="691"/>
    </location>
</feature>
<keyword evidence="3" id="KW-0812">Transmembrane</keyword>
<evidence type="ECO:0000259" key="5">
    <source>
        <dbReference type="Pfam" id="PF03109"/>
    </source>
</evidence>
<dbReference type="Pfam" id="PF03109">
    <property type="entry name" value="ABC1"/>
    <property type="match status" value="1"/>
</dbReference>
<keyword evidence="3" id="KW-1133">Transmembrane helix</keyword>